<dbReference type="Pfam" id="PF25023">
    <property type="entry name" value="TEN_YD-shell"/>
    <property type="match status" value="1"/>
</dbReference>
<name>A0ABZ2LIN8_9BACT</name>
<organism evidence="5 6">
    <name type="scientific">Pendulispora rubella</name>
    <dbReference type="NCBI Taxonomy" id="2741070"/>
    <lineage>
        <taxon>Bacteria</taxon>
        <taxon>Pseudomonadati</taxon>
        <taxon>Myxococcota</taxon>
        <taxon>Myxococcia</taxon>
        <taxon>Myxococcales</taxon>
        <taxon>Sorangiineae</taxon>
        <taxon>Pendulisporaceae</taxon>
        <taxon>Pendulispora</taxon>
    </lineage>
</organism>
<gene>
    <name evidence="5" type="ORF">LVJ94_17500</name>
</gene>
<evidence type="ECO:0000259" key="3">
    <source>
        <dbReference type="Pfam" id="PF20148"/>
    </source>
</evidence>
<feature type="region of interest" description="Disordered" evidence="2">
    <location>
        <begin position="997"/>
        <end position="1028"/>
    </location>
</feature>
<dbReference type="Pfam" id="PF05593">
    <property type="entry name" value="RHS_repeat"/>
    <property type="match status" value="1"/>
</dbReference>
<dbReference type="NCBIfam" id="TIGR01643">
    <property type="entry name" value="YD_repeat_2x"/>
    <property type="match status" value="1"/>
</dbReference>
<proteinExistence type="predicted"/>
<accession>A0ABZ2LIN8</accession>
<evidence type="ECO:0000313" key="5">
    <source>
        <dbReference type="EMBL" id="WXB09015.1"/>
    </source>
</evidence>
<dbReference type="PANTHER" id="PTHR32305">
    <property type="match status" value="1"/>
</dbReference>
<keyword evidence="1" id="KW-0677">Repeat</keyword>
<evidence type="ECO:0000259" key="4">
    <source>
        <dbReference type="Pfam" id="PF25023"/>
    </source>
</evidence>
<evidence type="ECO:0000256" key="1">
    <source>
        <dbReference type="ARBA" id="ARBA00022737"/>
    </source>
</evidence>
<dbReference type="PANTHER" id="PTHR32305:SF15">
    <property type="entry name" value="PROTEIN RHSA-RELATED"/>
    <property type="match status" value="1"/>
</dbReference>
<dbReference type="InterPro" id="IPR045351">
    <property type="entry name" value="DUF6531"/>
</dbReference>
<dbReference type="Proteomes" id="UP001374803">
    <property type="component" value="Chromosome"/>
</dbReference>
<reference evidence="5" key="1">
    <citation type="submission" date="2021-12" db="EMBL/GenBank/DDBJ databases">
        <title>Discovery of the Pendulisporaceae a myxobacterial family with distinct sporulation behavior and unique specialized metabolism.</title>
        <authorList>
            <person name="Garcia R."/>
            <person name="Popoff A."/>
            <person name="Bader C.D."/>
            <person name="Loehr J."/>
            <person name="Walesch S."/>
            <person name="Walt C."/>
            <person name="Boldt J."/>
            <person name="Bunk B."/>
            <person name="Haeckl F.J.F.P.J."/>
            <person name="Gunesch A.P."/>
            <person name="Birkelbach J."/>
            <person name="Nuebel U."/>
            <person name="Pietschmann T."/>
            <person name="Bach T."/>
            <person name="Mueller R."/>
        </authorList>
    </citation>
    <scope>NUCLEOTIDE SEQUENCE</scope>
    <source>
        <strain evidence="5">MSr11367</strain>
    </source>
</reference>
<dbReference type="RefSeq" id="WP_394838689.1">
    <property type="nucleotide sequence ID" value="NZ_CP089929.1"/>
</dbReference>
<dbReference type="InterPro" id="IPR050708">
    <property type="entry name" value="T6SS_VgrG/RHS"/>
</dbReference>
<dbReference type="Pfam" id="PF20148">
    <property type="entry name" value="DUF6531"/>
    <property type="match status" value="1"/>
</dbReference>
<feature type="compositionally biased region" description="Basic and acidic residues" evidence="2">
    <location>
        <begin position="1010"/>
        <end position="1025"/>
    </location>
</feature>
<sequence>MRRLRVPARMTCREPLSAEDPLRFVGDPVDVVTGAVIDRTVDAQLDAPFPFRFVRYYSSELAAVDRGLGWGHTHSFDHYLSTSYDNGIGYTGPDGRQVAFPLLWNDGERSAKAGYVLERVSVSLFRLHLPDDDEVLEFEFSRPDWPARLTAISHPSGTIRLYYDAQTGLLSSIADSLNRTIRVDWVQIVAPSGHAEPRPHIAALVFVAASPSDRSGAAETLIAYRYDAFGRLLGGTDRYNNSFGFEYDANTRLIRLVDRRGYSFHFKYDARGRCIHTAGDDGVEEVELEYLEDATLVTLADRGQWVYEHAEGFLSRILDPYGGEHRRELDEAGQLREETDAAGRTFSIVRDANGKGLGRRDSAGHVWPMGQEPPKAPAHYVPSNDRGWEYGAILPSEHGLPVRRDLEMRGVPRLVLDVLAPSKGSTFADLQQTWAETTVRDLGGLPLWVERADGSRSSFSYDANANRVRLTDFDGSTWRWAHVSWNHTQQIINPLGHVTELEHTRREKLSRVVDPGSSTSEYSWDLKNRLVGVSRDGVVRETYSYGADDELEEKFDGEGAWLLRFEREDEGRKVRLALASGETHHLVYTAARRLKSAIIESLDGKQDLYAFDYNLAGDRIRDERNGRGVQRYFRDGRLATMRVLERFTTRYAWIGNDRLDVVDPTGAKHRIQHCYGGVVQRTTSNRVTEVAQFHPHGYCLAKIAFEAHDRRWDRFYERSGEGDVLSIRDSARGIRRFSYDAAHRLIGETLPNGHARTFVQTLGGNLAEAPGLGGVTVEHNRLVNANGSRFEYSQRHHMSARHSPQGSVHYRRDARDQMVLVHGGGVGVWSARYDALGRRIETIHNGATTTFYWDTDRLAAEIQPDGRLRIYVYVDDVAMAPFMFVDYANVDADPKSGKRYFILANHLGAPELVQDDARQVVWRAWYEAYGTAHIEVGHDFHQPLRWPGHYFDAATGLQYARYRYYSPELGRWIESDPLGVAGGLNLHAYGEGNPLRNVDVQGLDCPPGEKTPDKPEGKPDAEKTPVKPLDVGTYRDLKKREVVGDELEHDHMPSSRAVAEKMNRQLMEERGYPMTKDEKDNLHNNLMTVEVEKDVHKEGPTYLGKNRAKDDEGNKLYENDANDLRAAADRDAAAARENLIAKGHDPDAVDAAIDKLHTENERIGVYKDKLPLELLDDPP</sequence>
<dbReference type="InterPro" id="IPR056823">
    <property type="entry name" value="TEN-like_YD-shell"/>
</dbReference>
<feature type="domain" description="DUF6531" evidence="3">
    <location>
        <begin position="26"/>
        <end position="100"/>
    </location>
</feature>
<dbReference type="PRINTS" id="PR00394">
    <property type="entry name" value="RHSPROTEIN"/>
</dbReference>
<dbReference type="Gene3D" id="2.180.10.10">
    <property type="entry name" value="RHS repeat-associated core"/>
    <property type="match status" value="2"/>
</dbReference>
<dbReference type="InterPro" id="IPR022385">
    <property type="entry name" value="Rhs_assc_core"/>
</dbReference>
<dbReference type="InterPro" id="IPR031325">
    <property type="entry name" value="RHS_repeat"/>
</dbReference>
<dbReference type="NCBIfam" id="TIGR03696">
    <property type="entry name" value="Rhs_assc_core"/>
    <property type="match status" value="1"/>
</dbReference>
<keyword evidence="6" id="KW-1185">Reference proteome</keyword>
<feature type="domain" description="Teneurin-like YD-shell" evidence="4">
    <location>
        <begin position="734"/>
        <end position="976"/>
    </location>
</feature>
<dbReference type="InterPro" id="IPR006530">
    <property type="entry name" value="YD"/>
</dbReference>
<evidence type="ECO:0000256" key="2">
    <source>
        <dbReference type="SAM" id="MobiDB-lite"/>
    </source>
</evidence>
<evidence type="ECO:0000313" key="6">
    <source>
        <dbReference type="Proteomes" id="UP001374803"/>
    </source>
</evidence>
<dbReference type="EMBL" id="CP089983">
    <property type="protein sequence ID" value="WXB09015.1"/>
    <property type="molecule type" value="Genomic_DNA"/>
</dbReference>
<protein>
    <submittedName>
        <fullName evidence="5">DUF6531 domain-containing protein</fullName>
    </submittedName>
</protein>